<protein>
    <submittedName>
        <fullName evidence="2">Uncharacterized protein</fullName>
    </submittedName>
</protein>
<feature type="compositionally biased region" description="Basic and acidic residues" evidence="1">
    <location>
        <begin position="262"/>
        <end position="276"/>
    </location>
</feature>
<feature type="compositionally biased region" description="Low complexity" evidence="1">
    <location>
        <begin position="239"/>
        <end position="261"/>
    </location>
</feature>
<feature type="region of interest" description="Disordered" evidence="1">
    <location>
        <begin position="129"/>
        <end position="165"/>
    </location>
</feature>
<feature type="region of interest" description="Disordered" evidence="1">
    <location>
        <begin position="237"/>
        <end position="297"/>
    </location>
</feature>
<dbReference type="AlphaFoldDB" id="A0A383VSJ3"/>
<feature type="compositionally biased region" description="Polar residues" evidence="1">
    <location>
        <begin position="282"/>
        <end position="297"/>
    </location>
</feature>
<organism evidence="2 3">
    <name type="scientific">Tetradesmus obliquus</name>
    <name type="common">Green alga</name>
    <name type="synonym">Acutodesmus obliquus</name>
    <dbReference type="NCBI Taxonomy" id="3088"/>
    <lineage>
        <taxon>Eukaryota</taxon>
        <taxon>Viridiplantae</taxon>
        <taxon>Chlorophyta</taxon>
        <taxon>core chlorophytes</taxon>
        <taxon>Chlorophyceae</taxon>
        <taxon>CS clade</taxon>
        <taxon>Sphaeropleales</taxon>
        <taxon>Scenedesmaceae</taxon>
        <taxon>Tetradesmus</taxon>
    </lineage>
</organism>
<dbReference type="PROSITE" id="PS50896">
    <property type="entry name" value="LISH"/>
    <property type="match status" value="1"/>
</dbReference>
<evidence type="ECO:0000313" key="3">
    <source>
        <dbReference type="Proteomes" id="UP000256970"/>
    </source>
</evidence>
<evidence type="ECO:0000256" key="1">
    <source>
        <dbReference type="SAM" id="MobiDB-lite"/>
    </source>
</evidence>
<reference evidence="2 3" key="1">
    <citation type="submission" date="2016-10" db="EMBL/GenBank/DDBJ databases">
        <authorList>
            <person name="Cai Z."/>
        </authorList>
    </citation>
    <scope>NUCLEOTIDE SEQUENCE [LARGE SCALE GENOMIC DNA]</scope>
</reference>
<gene>
    <name evidence="2" type="ORF">BQ4739_LOCUS8832</name>
</gene>
<sequence>MSPPDTMTEEDKFNERKRDILVLVMRFLADYGFLVTYQSLCAEASMTLDQVDAADNIDLMTIVQEFVDYYHSKFGRYPKLIRRNFQPPLAYQMQQQMPGQQLQQAALQEMHALHMQQVAAAAAAASSQQMQMQQQPQQQQQQMQQPQQQADSGQQQQMQQQQMQQQPQAQQQAGIAAAPQLLLHTPNIASQASCVLPLPASAAMPAPMDSSMQLDAAVAAAAAAAAAAGRHSPQAVSMQQRLTLQEQQQQQLGMQQQQQHSQLDEKADLQPPRERQVPLSLRWQNRSSLGMKHSQGSTMRLGTLEPLDQAGFVSVLRGVPACDQPGKYLSFRYPVRPKAAKSQKKSERLNANDIQEEVMYALVGCTDIGWSSRNVNQTTREFLLEHYGIDKATISTFFKNRSQRTPYSNPPASASLAGHRSSRSSSSSGATSNGCGGTRSSRRFTSHAAAAAAAAADASAAVGPRSGLVLPPPLQVPSAMLAPPPVSAAAAGGSGSSGASSFCASLAARMGLGPVACSSSGGVSAEMSTAAAAAAAMASTAMLEAIAYGGLDIPGMAGFGLCSPPSLPGLSAAMSLPVSLDSEGYLRSISGDLDAAADMTLVGGAGCISPCGFSA</sequence>
<accession>A0A383VSJ3</accession>
<feature type="compositionally biased region" description="Low complexity" evidence="1">
    <location>
        <begin position="412"/>
        <end position="433"/>
    </location>
</feature>
<dbReference type="STRING" id="3088.A0A383VSJ3"/>
<name>A0A383VSJ3_TETOB</name>
<dbReference type="Proteomes" id="UP000256970">
    <property type="component" value="Unassembled WGS sequence"/>
</dbReference>
<keyword evidence="3" id="KW-1185">Reference proteome</keyword>
<evidence type="ECO:0000313" key="2">
    <source>
        <dbReference type="EMBL" id="SZX68485.1"/>
    </source>
</evidence>
<dbReference type="InterPro" id="IPR006594">
    <property type="entry name" value="LisH"/>
</dbReference>
<feature type="region of interest" description="Disordered" evidence="1">
    <location>
        <begin position="401"/>
        <end position="441"/>
    </location>
</feature>
<proteinExistence type="predicted"/>
<dbReference type="EMBL" id="FNXT01000862">
    <property type="protein sequence ID" value="SZX68485.1"/>
    <property type="molecule type" value="Genomic_DNA"/>
</dbReference>
<feature type="compositionally biased region" description="Polar residues" evidence="1">
    <location>
        <begin position="401"/>
        <end position="411"/>
    </location>
</feature>